<organism evidence="1 2">
    <name type="scientific">Pyropia yezoensis</name>
    <name type="common">Susabi-nori</name>
    <name type="synonym">Porphyra yezoensis</name>
    <dbReference type="NCBI Taxonomy" id="2788"/>
    <lineage>
        <taxon>Eukaryota</taxon>
        <taxon>Rhodophyta</taxon>
        <taxon>Bangiophyceae</taxon>
        <taxon>Bangiales</taxon>
        <taxon>Bangiaceae</taxon>
        <taxon>Pyropia</taxon>
    </lineage>
</organism>
<accession>A0ACC3C0Z9</accession>
<name>A0ACC3C0Z9_PYRYE</name>
<sequence length="408" mass="39114">MPLPAAGAAPPPPPSTPFALPGLAGTGTDPPPATAAAAAAAAAAVGDDGPLVYNFSFGSNLSAARLATRSAAGAVGPVSSARALLPGWHLAFDLIGAPPTEPLMASVVPCGGGGGGSGGDGSGGGGGGGGACSLPAGAVAPTTSAAAAAATAAAIAAVAAAAGSTPPPPPPPPPRPDAHAVHGILYAFTPAAYARLVVSEGGALAYAQLPVWVFPYAAPAAPVRATVFVTLPRRRVGGWPGGWALRPSARYRSLVLRGAVEAGLAPAYRDAVAASCAAAPVEAVGVRAVAAFFFVTYFCFVRAQVDAPLRAYKAVAVPAYAAREAVRGWAAASPGGRGGAAAATAAAAAGPRRAVAAAAAAACTAVMVAGMAPFAVAGVALVAWGRGRAGVVATARAAMNPHNSIGRM</sequence>
<dbReference type="Proteomes" id="UP000798662">
    <property type="component" value="Chromosome 2"/>
</dbReference>
<dbReference type="EMBL" id="CM020619">
    <property type="protein sequence ID" value="KAK1863822.1"/>
    <property type="molecule type" value="Genomic_DNA"/>
</dbReference>
<gene>
    <name evidence="1" type="ORF">I4F81_006376</name>
</gene>
<protein>
    <submittedName>
        <fullName evidence="1">Uncharacterized protein</fullName>
    </submittedName>
</protein>
<proteinExistence type="predicted"/>
<comment type="caution">
    <text evidence="1">The sequence shown here is derived from an EMBL/GenBank/DDBJ whole genome shotgun (WGS) entry which is preliminary data.</text>
</comment>
<evidence type="ECO:0000313" key="1">
    <source>
        <dbReference type="EMBL" id="KAK1863822.1"/>
    </source>
</evidence>
<keyword evidence="2" id="KW-1185">Reference proteome</keyword>
<evidence type="ECO:0000313" key="2">
    <source>
        <dbReference type="Proteomes" id="UP000798662"/>
    </source>
</evidence>
<reference evidence="1" key="1">
    <citation type="submission" date="2019-11" db="EMBL/GenBank/DDBJ databases">
        <title>Nori genome reveals adaptations in red seaweeds to the harsh intertidal environment.</title>
        <authorList>
            <person name="Wang D."/>
            <person name="Mao Y."/>
        </authorList>
    </citation>
    <scope>NUCLEOTIDE SEQUENCE</scope>
    <source>
        <tissue evidence="1">Gametophyte</tissue>
    </source>
</reference>